<keyword evidence="1" id="KW-0175">Coiled coil</keyword>
<organism evidence="2 3">
    <name type="scientific">Bacteriovorax antarcticus</name>
    <dbReference type="NCBI Taxonomy" id="3088717"/>
    <lineage>
        <taxon>Bacteria</taxon>
        <taxon>Pseudomonadati</taxon>
        <taxon>Bdellovibrionota</taxon>
        <taxon>Bacteriovoracia</taxon>
        <taxon>Bacteriovoracales</taxon>
        <taxon>Bacteriovoracaceae</taxon>
        <taxon>Bacteriovorax</taxon>
    </lineage>
</organism>
<accession>A0ABU5VX36</accession>
<dbReference type="EMBL" id="JAYGJQ010000002">
    <property type="protein sequence ID" value="MEA9357628.1"/>
    <property type="molecule type" value="Genomic_DNA"/>
</dbReference>
<feature type="coiled-coil region" evidence="1">
    <location>
        <begin position="90"/>
        <end position="124"/>
    </location>
</feature>
<name>A0ABU5VX36_9BACT</name>
<dbReference type="RefSeq" id="WP_323577709.1">
    <property type="nucleotide sequence ID" value="NZ_JAYGJQ010000002.1"/>
</dbReference>
<keyword evidence="3" id="KW-1185">Reference proteome</keyword>
<evidence type="ECO:0000256" key="1">
    <source>
        <dbReference type="SAM" id="Coils"/>
    </source>
</evidence>
<proteinExistence type="predicted"/>
<evidence type="ECO:0000313" key="2">
    <source>
        <dbReference type="EMBL" id="MEA9357628.1"/>
    </source>
</evidence>
<dbReference type="Proteomes" id="UP001302274">
    <property type="component" value="Unassembled WGS sequence"/>
</dbReference>
<reference evidence="2 3" key="1">
    <citation type="submission" date="2023-11" db="EMBL/GenBank/DDBJ databases">
        <title>A Novel Polar Bacteriovorax (B. antarcticus) Isolated from the Biocrust in Antarctica.</title>
        <authorList>
            <person name="Mun W."/>
            <person name="Choi S.Y."/>
            <person name="Mitchell R.J."/>
        </authorList>
    </citation>
    <scope>NUCLEOTIDE SEQUENCE [LARGE SCALE GENOMIC DNA]</scope>
    <source>
        <strain evidence="2 3">PP10</strain>
    </source>
</reference>
<protein>
    <submittedName>
        <fullName evidence="2">Uncharacterized protein</fullName>
    </submittedName>
</protein>
<gene>
    <name evidence="2" type="ORF">SHI21_15470</name>
</gene>
<sequence>MLTVLAGMGFYFIKSTDIPKDMKERSAQSRASYGDSIASAPKKYAFDKKIVAETKTETRTQSISIADLKEKSDAAKLAEIEKHIKRQSLIALQNQKIDELTLLITSLEQEIKENNSRNAEIQAQINVHLETLRLLKDSVLA</sequence>
<evidence type="ECO:0000313" key="3">
    <source>
        <dbReference type="Proteomes" id="UP001302274"/>
    </source>
</evidence>
<comment type="caution">
    <text evidence="2">The sequence shown here is derived from an EMBL/GenBank/DDBJ whole genome shotgun (WGS) entry which is preliminary data.</text>
</comment>